<organism evidence="2 3">
    <name type="scientific">Carya illinoinensis</name>
    <name type="common">Pecan</name>
    <dbReference type="NCBI Taxonomy" id="32201"/>
    <lineage>
        <taxon>Eukaryota</taxon>
        <taxon>Viridiplantae</taxon>
        <taxon>Streptophyta</taxon>
        <taxon>Embryophyta</taxon>
        <taxon>Tracheophyta</taxon>
        <taxon>Spermatophyta</taxon>
        <taxon>Magnoliopsida</taxon>
        <taxon>eudicotyledons</taxon>
        <taxon>Gunneridae</taxon>
        <taxon>Pentapetalae</taxon>
        <taxon>rosids</taxon>
        <taxon>fabids</taxon>
        <taxon>Fagales</taxon>
        <taxon>Juglandaceae</taxon>
        <taxon>Carya</taxon>
    </lineage>
</organism>
<dbReference type="AlphaFoldDB" id="A0A922F038"/>
<protein>
    <submittedName>
        <fullName evidence="2">Uncharacterized protein</fullName>
    </submittedName>
</protein>
<comment type="caution">
    <text evidence="2">The sequence shown here is derived from an EMBL/GenBank/DDBJ whole genome shotgun (WGS) entry which is preliminary data.</text>
</comment>
<sequence>MASLGWVLMLLMLYIEMPINCCRWRQRSKRCMAHRLLFWLIRHRSVLLYC</sequence>
<proteinExistence type="predicted"/>
<keyword evidence="1" id="KW-0732">Signal</keyword>
<dbReference type="EMBL" id="CM031829">
    <property type="protein sequence ID" value="KAG6713413.1"/>
    <property type="molecule type" value="Genomic_DNA"/>
</dbReference>
<name>A0A922F038_CARIL</name>
<gene>
    <name evidence="2" type="ORF">I3842_05G150600</name>
</gene>
<accession>A0A922F038</accession>
<dbReference type="Proteomes" id="UP000811246">
    <property type="component" value="Chromosome 5"/>
</dbReference>
<reference evidence="2" key="1">
    <citation type="submission" date="2021-01" db="EMBL/GenBank/DDBJ databases">
        <authorList>
            <person name="Lovell J.T."/>
            <person name="Bentley N."/>
            <person name="Bhattarai G."/>
            <person name="Jenkins J.W."/>
            <person name="Sreedasyam A."/>
            <person name="Alarcon Y."/>
            <person name="Bock C."/>
            <person name="Boston L."/>
            <person name="Carlson J."/>
            <person name="Cervantes K."/>
            <person name="Clermont K."/>
            <person name="Krom N."/>
            <person name="Kubenka K."/>
            <person name="Mamidi S."/>
            <person name="Mattison C."/>
            <person name="Monteros M."/>
            <person name="Pisani C."/>
            <person name="Plott C."/>
            <person name="Rajasekar S."/>
            <person name="Rhein H.S."/>
            <person name="Rohla C."/>
            <person name="Song M."/>
            <person name="Hilaire R.S."/>
            <person name="Shu S."/>
            <person name="Wells L."/>
            <person name="Wang X."/>
            <person name="Webber J."/>
            <person name="Heerema R.J."/>
            <person name="Klein P."/>
            <person name="Conner P."/>
            <person name="Grauke L."/>
            <person name="Grimwood J."/>
            <person name="Schmutz J."/>
            <person name="Randall J.J."/>
        </authorList>
    </citation>
    <scope>NUCLEOTIDE SEQUENCE</scope>
    <source>
        <tissue evidence="2">Leaf</tissue>
    </source>
</reference>
<feature type="signal peptide" evidence="1">
    <location>
        <begin position="1"/>
        <end position="21"/>
    </location>
</feature>
<feature type="chain" id="PRO_5036907806" evidence="1">
    <location>
        <begin position="22"/>
        <end position="50"/>
    </location>
</feature>
<evidence type="ECO:0000256" key="1">
    <source>
        <dbReference type="SAM" id="SignalP"/>
    </source>
</evidence>
<evidence type="ECO:0000313" key="2">
    <source>
        <dbReference type="EMBL" id="KAG6713413.1"/>
    </source>
</evidence>
<evidence type="ECO:0000313" key="3">
    <source>
        <dbReference type="Proteomes" id="UP000811246"/>
    </source>
</evidence>